<evidence type="ECO:0000313" key="1">
    <source>
        <dbReference type="Proteomes" id="UP000887540"/>
    </source>
</evidence>
<reference evidence="2" key="1">
    <citation type="submission" date="2022-11" db="UniProtKB">
        <authorList>
            <consortium name="WormBaseParasite"/>
        </authorList>
    </citation>
    <scope>IDENTIFICATION</scope>
</reference>
<proteinExistence type="predicted"/>
<sequence length="306" mass="33928">MVGLVKNVLKHAYSSAIRKSAVAAITLAEVLAVIPLTSGAQCPDHAELYWQEFTTCNDHVIEVWSIKDTGDYCWLPDPRAKERNRSCLCPFWEERCSFYAKSEPSLAIGNSTIKLPAVKQALESLRPAICSFNKTPSCDPLPVQQNLMRVQLYDVTTHYVSKFNMVWQDRWKDEYVCIGHGNRITGSKHYSRDTTATTMETGFASIDNLRSQYDGITTALNVLPKGQDICLLLSNAGKRPAGHITIKPSNTNNPVRRRSYTGLESSGSTAFQSNDVTPKAAVKEMSAIISHTIPTFPNSEQPPTPC</sequence>
<protein>
    <submittedName>
        <fullName evidence="2">Uncharacterized protein</fullName>
    </submittedName>
</protein>
<organism evidence="1 2">
    <name type="scientific">Acrobeloides nanus</name>
    <dbReference type="NCBI Taxonomy" id="290746"/>
    <lineage>
        <taxon>Eukaryota</taxon>
        <taxon>Metazoa</taxon>
        <taxon>Ecdysozoa</taxon>
        <taxon>Nematoda</taxon>
        <taxon>Chromadorea</taxon>
        <taxon>Rhabditida</taxon>
        <taxon>Tylenchina</taxon>
        <taxon>Cephalobomorpha</taxon>
        <taxon>Cephaloboidea</taxon>
        <taxon>Cephalobidae</taxon>
        <taxon>Acrobeloides</taxon>
    </lineage>
</organism>
<accession>A0A914D0P5</accession>
<dbReference type="AlphaFoldDB" id="A0A914D0P5"/>
<keyword evidence="1" id="KW-1185">Reference proteome</keyword>
<dbReference type="WBParaSite" id="ACRNAN_scaffold16788.g15872.t1">
    <property type="protein sequence ID" value="ACRNAN_scaffold16788.g15872.t1"/>
    <property type="gene ID" value="ACRNAN_scaffold16788.g15872"/>
</dbReference>
<evidence type="ECO:0000313" key="2">
    <source>
        <dbReference type="WBParaSite" id="ACRNAN_scaffold16788.g15872.t1"/>
    </source>
</evidence>
<dbReference type="Proteomes" id="UP000887540">
    <property type="component" value="Unplaced"/>
</dbReference>
<name>A0A914D0P5_9BILA</name>